<dbReference type="Gene3D" id="3.80.10.10">
    <property type="entry name" value="Ribonuclease Inhibitor"/>
    <property type="match status" value="1"/>
</dbReference>
<dbReference type="Gene3D" id="4.10.60.10">
    <property type="entry name" value="Zinc finger, CCHC-type"/>
    <property type="match status" value="1"/>
</dbReference>
<dbReference type="GO" id="GO:0003676">
    <property type="term" value="F:nucleic acid binding"/>
    <property type="evidence" value="ECO:0007669"/>
    <property type="project" value="InterPro"/>
</dbReference>
<evidence type="ECO:0000313" key="5">
    <source>
        <dbReference type="Proteomes" id="UP000663852"/>
    </source>
</evidence>
<keyword evidence="1" id="KW-0863">Zinc-finger</keyword>
<gene>
    <name evidence="4" type="ORF">EDS130_LOCUS20299</name>
</gene>
<comment type="caution">
    <text evidence="4">The sequence shown here is derived from an EMBL/GenBank/DDBJ whole genome shotgun (WGS) entry which is preliminary data.</text>
</comment>
<dbReference type="Proteomes" id="UP000663852">
    <property type="component" value="Unassembled WGS sequence"/>
</dbReference>
<dbReference type="InterPro" id="IPR032675">
    <property type="entry name" value="LRR_dom_sf"/>
</dbReference>
<dbReference type="GO" id="GO:0008270">
    <property type="term" value="F:zinc ion binding"/>
    <property type="evidence" value="ECO:0007669"/>
    <property type="project" value="UniProtKB-KW"/>
</dbReference>
<dbReference type="SMART" id="SM00343">
    <property type="entry name" value="ZnF_C2HC"/>
    <property type="match status" value="2"/>
</dbReference>
<evidence type="ECO:0000256" key="1">
    <source>
        <dbReference type="PROSITE-ProRule" id="PRU00047"/>
    </source>
</evidence>
<protein>
    <recommendedName>
        <fullName evidence="3">CCHC-type domain-containing protein</fullName>
    </recommendedName>
</protein>
<feature type="domain" description="CCHC-type" evidence="3">
    <location>
        <begin position="21"/>
        <end position="34"/>
    </location>
</feature>
<accession>A0A814PJY9</accession>
<feature type="compositionally biased region" description="Polar residues" evidence="2">
    <location>
        <begin position="93"/>
        <end position="109"/>
    </location>
</feature>
<dbReference type="EMBL" id="CAJNOJ010000099">
    <property type="protein sequence ID" value="CAF1107055.1"/>
    <property type="molecule type" value="Genomic_DNA"/>
</dbReference>
<keyword evidence="1" id="KW-0479">Metal-binding</keyword>
<reference evidence="4" key="1">
    <citation type="submission" date="2021-02" db="EMBL/GenBank/DDBJ databases">
        <authorList>
            <person name="Nowell W R."/>
        </authorList>
    </citation>
    <scope>NUCLEOTIDE SEQUENCE</scope>
</reference>
<dbReference type="OrthoDB" id="427960at2759"/>
<dbReference type="Pfam" id="PF00098">
    <property type="entry name" value="zf-CCHC"/>
    <property type="match status" value="1"/>
</dbReference>
<evidence type="ECO:0000313" key="4">
    <source>
        <dbReference type="EMBL" id="CAF1107055.1"/>
    </source>
</evidence>
<keyword evidence="1" id="KW-0862">Zinc</keyword>
<dbReference type="SUPFAM" id="SSF52047">
    <property type="entry name" value="RNI-like"/>
    <property type="match status" value="1"/>
</dbReference>
<organism evidence="4 5">
    <name type="scientific">Adineta ricciae</name>
    <name type="common">Rotifer</name>
    <dbReference type="NCBI Taxonomy" id="249248"/>
    <lineage>
        <taxon>Eukaryota</taxon>
        <taxon>Metazoa</taxon>
        <taxon>Spiralia</taxon>
        <taxon>Gnathifera</taxon>
        <taxon>Rotifera</taxon>
        <taxon>Eurotatoria</taxon>
        <taxon>Bdelloidea</taxon>
        <taxon>Adinetida</taxon>
        <taxon>Adinetidae</taxon>
        <taxon>Adineta</taxon>
    </lineage>
</organism>
<dbReference type="PROSITE" id="PS50158">
    <property type="entry name" value="ZF_CCHC"/>
    <property type="match status" value="2"/>
</dbReference>
<dbReference type="InterPro" id="IPR001878">
    <property type="entry name" value="Znf_CCHC"/>
</dbReference>
<name>A0A814PJY9_ADIRI</name>
<evidence type="ECO:0000259" key="3">
    <source>
        <dbReference type="PROSITE" id="PS50158"/>
    </source>
</evidence>
<dbReference type="InterPro" id="IPR036875">
    <property type="entry name" value="Znf_CCHC_sf"/>
</dbReference>
<feature type="region of interest" description="Disordered" evidence="2">
    <location>
        <begin position="92"/>
        <end position="123"/>
    </location>
</feature>
<feature type="domain" description="CCHC-type" evidence="3">
    <location>
        <begin position="44"/>
        <end position="57"/>
    </location>
</feature>
<dbReference type="AlphaFoldDB" id="A0A814PJY9"/>
<dbReference type="SUPFAM" id="SSF57756">
    <property type="entry name" value="Retrovirus zinc finger-like domains"/>
    <property type="match status" value="1"/>
</dbReference>
<proteinExistence type="predicted"/>
<evidence type="ECO:0000256" key="2">
    <source>
        <dbReference type="SAM" id="MobiDB-lite"/>
    </source>
</evidence>
<sequence length="495" mass="58223">MNTEYFSTPRTPKNYQNTFVCYNCNQPGHKARDCYKTPHKLKQCFQCHRYGHIAQDCTTPNYQFQYTNNTGKSMNHRKAPASQVVQKVFPDVRQTSARSSSNPNTQTRKSTVKHISSDQRIKAHRGNHNTHLEVLANELFCDIFQYLSIGDLLKAFYELNSRFKALVLGHSCLYHLDFDSISKSDLITIFQQHIPLIKNQIVSVRVSDRNYAMKQTKLLVLHGLNLRNFDQLRSFTLCHVRCEQTMDTIMLALSRLSHVTHLKIIKCHSSFNYQESTKLSNIIWSLPKLTHVYLDTEQYKFYCPEKQSLSLEYVAIVGHRCLLHEIARLLTKTPRLCGLSIRHCDLNDNQFFSAPVLSMTTLKLYDIRSRPMLMNLLQTMNNLHHLTVETFYNNFDGYQWEEIITNYLPKLRVFRLKMDIQYIGIMNNEEQTDILLDSFRTHFWLDEHQWFVRCHRKLQLTHSDILLYTVPLLFKNINIDTMRCPYKSTCPTDNI</sequence>